<comment type="caution">
    <text evidence="2">The sequence shown here is derived from an EMBL/GenBank/DDBJ whole genome shotgun (WGS) entry which is preliminary data.</text>
</comment>
<reference evidence="2 3" key="1">
    <citation type="submission" date="2013-08" db="EMBL/GenBank/DDBJ databases">
        <title>Genome sequencing of Lysobacter.</title>
        <authorList>
            <person name="Zhang S."/>
            <person name="Wang G."/>
        </authorList>
    </citation>
    <scope>NUCLEOTIDE SEQUENCE [LARGE SCALE GENOMIC DNA]</scope>
    <source>
        <strain evidence="2 3">Ko07</strain>
    </source>
</reference>
<evidence type="ECO:0008006" key="4">
    <source>
        <dbReference type="Google" id="ProtNLM"/>
    </source>
</evidence>
<organism evidence="2 3">
    <name type="scientific">Lysobacter concretionis Ko07 = DSM 16239</name>
    <dbReference type="NCBI Taxonomy" id="1122185"/>
    <lineage>
        <taxon>Bacteria</taxon>
        <taxon>Pseudomonadati</taxon>
        <taxon>Pseudomonadota</taxon>
        <taxon>Gammaproteobacteria</taxon>
        <taxon>Lysobacterales</taxon>
        <taxon>Lysobacteraceae</taxon>
        <taxon>Novilysobacter</taxon>
    </lineage>
</organism>
<dbReference type="STRING" id="1122185.N792_03145"/>
<dbReference type="EMBL" id="AVPS01000011">
    <property type="protein sequence ID" value="KGM50811.1"/>
    <property type="molecule type" value="Genomic_DNA"/>
</dbReference>
<keyword evidence="1" id="KW-0472">Membrane</keyword>
<dbReference type="Proteomes" id="UP000030017">
    <property type="component" value="Unassembled WGS sequence"/>
</dbReference>
<dbReference type="InterPro" id="IPR046487">
    <property type="entry name" value="DUF6580"/>
</dbReference>
<dbReference type="Pfam" id="PF20221">
    <property type="entry name" value="DUF6580"/>
    <property type="match status" value="1"/>
</dbReference>
<dbReference type="eggNOG" id="ENOG5032RTJ">
    <property type="taxonomic scope" value="Bacteria"/>
</dbReference>
<feature type="transmembrane region" description="Helical" evidence="1">
    <location>
        <begin position="112"/>
        <end position="136"/>
    </location>
</feature>
<accession>A0A0A0EIN8</accession>
<gene>
    <name evidence="2" type="ORF">N792_03145</name>
</gene>
<dbReference type="OrthoDB" id="9806699at2"/>
<proteinExistence type="predicted"/>
<sequence>MKNPVSSPLLAAGPLVLIGLIVLAALTRVLPHPPNFSPVTAIALFGGAYFANRSWALVVPLIGLFLSDLVLASLNGGLYASWFSSTGIWMVYGCIALTTVLGFGMRGKVGGASVLGFSLAGSVLFFLVTNFGAFLFDPMYPKTATGLTAAYAAGIPFFQWTVLGTLVYSAVLFGGFALLRSQLPALRAHTA</sequence>
<dbReference type="AlphaFoldDB" id="A0A0A0EIN8"/>
<evidence type="ECO:0000256" key="1">
    <source>
        <dbReference type="SAM" id="Phobius"/>
    </source>
</evidence>
<dbReference type="RefSeq" id="WP_084105818.1">
    <property type="nucleotide sequence ID" value="NZ_AVPS01000011.1"/>
</dbReference>
<feature type="transmembrane region" description="Helical" evidence="1">
    <location>
        <begin position="156"/>
        <end position="179"/>
    </location>
</feature>
<protein>
    <recommendedName>
        <fullName evidence="4">Transmembrane protein</fullName>
    </recommendedName>
</protein>
<keyword evidence="3" id="KW-1185">Reference proteome</keyword>
<evidence type="ECO:0000313" key="3">
    <source>
        <dbReference type="Proteomes" id="UP000030017"/>
    </source>
</evidence>
<keyword evidence="1" id="KW-0812">Transmembrane</keyword>
<evidence type="ECO:0000313" key="2">
    <source>
        <dbReference type="EMBL" id="KGM50811.1"/>
    </source>
</evidence>
<feature type="transmembrane region" description="Helical" evidence="1">
    <location>
        <begin position="86"/>
        <end position="105"/>
    </location>
</feature>
<keyword evidence="1" id="KW-1133">Transmembrane helix</keyword>
<name>A0A0A0EIN8_9GAMM</name>